<accession>A0A026W487</accession>
<protein>
    <recommendedName>
        <fullName evidence="3">C2H2-type domain-containing protein</fullName>
    </recommendedName>
</protein>
<sequence>MALTNCSMCYLPLPEHEVVSHVSRNHKFDPNFIVYCNQPGCGASYKIWSSFQKHVKREHHMNFNNIDDEDIVDVPEPYQDEDIVDIPESYQDEKNRQDLLRWHASMFIINLKESCSIPQTTVEKVIDGAQQLITEFMSIIKGNRQQDRYVHWDDPNELVDRLRLIEASRGAGNDSHDAEFLSIIEELREAGVIAP</sequence>
<dbReference type="AlphaFoldDB" id="A0A026W487"/>
<keyword evidence="2" id="KW-1185">Reference proteome</keyword>
<evidence type="ECO:0008006" key="3">
    <source>
        <dbReference type="Google" id="ProtNLM"/>
    </source>
</evidence>
<reference evidence="1 2" key="1">
    <citation type="journal article" date="2014" name="Curr. Biol.">
        <title>The genome of the clonal raider ant Cerapachys biroi.</title>
        <authorList>
            <person name="Oxley P.R."/>
            <person name="Ji L."/>
            <person name="Fetter-Pruneda I."/>
            <person name="McKenzie S.K."/>
            <person name="Li C."/>
            <person name="Hu H."/>
            <person name="Zhang G."/>
            <person name="Kronauer D.J."/>
        </authorList>
    </citation>
    <scope>NUCLEOTIDE SEQUENCE [LARGE SCALE GENOMIC DNA]</scope>
</reference>
<proteinExistence type="predicted"/>
<dbReference type="OrthoDB" id="7699125at2759"/>
<dbReference type="OMA" id="WHASMFI"/>
<dbReference type="Proteomes" id="UP000053097">
    <property type="component" value="Unassembled WGS sequence"/>
</dbReference>
<dbReference type="EMBL" id="KK107493">
    <property type="protein sequence ID" value="EZA49859.1"/>
    <property type="molecule type" value="Genomic_DNA"/>
</dbReference>
<organism evidence="1 2">
    <name type="scientific">Ooceraea biroi</name>
    <name type="common">Clonal raider ant</name>
    <name type="synonym">Cerapachys biroi</name>
    <dbReference type="NCBI Taxonomy" id="2015173"/>
    <lineage>
        <taxon>Eukaryota</taxon>
        <taxon>Metazoa</taxon>
        <taxon>Ecdysozoa</taxon>
        <taxon>Arthropoda</taxon>
        <taxon>Hexapoda</taxon>
        <taxon>Insecta</taxon>
        <taxon>Pterygota</taxon>
        <taxon>Neoptera</taxon>
        <taxon>Endopterygota</taxon>
        <taxon>Hymenoptera</taxon>
        <taxon>Apocrita</taxon>
        <taxon>Aculeata</taxon>
        <taxon>Formicoidea</taxon>
        <taxon>Formicidae</taxon>
        <taxon>Dorylinae</taxon>
        <taxon>Ooceraea</taxon>
    </lineage>
</organism>
<evidence type="ECO:0000313" key="2">
    <source>
        <dbReference type="Proteomes" id="UP000053097"/>
    </source>
</evidence>
<gene>
    <name evidence="1" type="ORF">X777_11740</name>
</gene>
<evidence type="ECO:0000313" key="1">
    <source>
        <dbReference type="EMBL" id="EZA49859.1"/>
    </source>
</evidence>
<name>A0A026W487_OOCBI</name>